<dbReference type="InterPro" id="IPR007029">
    <property type="entry name" value="YHS_dom"/>
</dbReference>
<evidence type="ECO:0000259" key="2">
    <source>
        <dbReference type="Pfam" id="PF04945"/>
    </source>
</evidence>
<evidence type="ECO:0000313" key="4">
    <source>
        <dbReference type="Proteomes" id="UP001595973"/>
    </source>
</evidence>
<feature type="signal peptide" evidence="1">
    <location>
        <begin position="1"/>
        <end position="22"/>
    </location>
</feature>
<dbReference type="Proteomes" id="UP001595973">
    <property type="component" value="Unassembled WGS sequence"/>
</dbReference>
<keyword evidence="1" id="KW-0732">Signal</keyword>
<comment type="caution">
    <text evidence="3">The sequence shown here is derived from an EMBL/GenBank/DDBJ whole genome shotgun (WGS) entry which is preliminary data.</text>
</comment>
<keyword evidence="4" id="KW-1185">Reference proteome</keyword>
<protein>
    <submittedName>
        <fullName evidence="3">YHS domain-containing (Seleno)protein</fullName>
    </submittedName>
</protein>
<evidence type="ECO:0000256" key="1">
    <source>
        <dbReference type="SAM" id="SignalP"/>
    </source>
</evidence>
<accession>A0ABV9KJ04</accession>
<evidence type="ECO:0000313" key="3">
    <source>
        <dbReference type="EMBL" id="MFC4669993.1"/>
    </source>
</evidence>
<gene>
    <name evidence="3" type="ORF">ACFO5X_15635</name>
</gene>
<sequence>MILRHPLALLALVLLLPLAARADEPMIYASNGQAIQGYDTVAYFTDGKAVKGDRRYSVMWKGAIWLFASAQNRELFEANPRGYAPRYGGYCAYGMARGRVVGSTPETWAIRDGRLYLVNGSAIAARWQKDAEAEIALANANWPAALAR</sequence>
<dbReference type="RefSeq" id="WP_380718532.1">
    <property type="nucleotide sequence ID" value="NZ_JBHSGI010000024.1"/>
</dbReference>
<proteinExistence type="predicted"/>
<reference evidence="4" key="1">
    <citation type="journal article" date="2019" name="Int. J. Syst. Evol. Microbiol.">
        <title>The Global Catalogue of Microorganisms (GCM) 10K type strain sequencing project: providing services to taxonomists for standard genome sequencing and annotation.</title>
        <authorList>
            <consortium name="The Broad Institute Genomics Platform"/>
            <consortium name="The Broad Institute Genome Sequencing Center for Infectious Disease"/>
            <person name="Wu L."/>
            <person name="Ma J."/>
        </authorList>
    </citation>
    <scope>NUCLEOTIDE SEQUENCE [LARGE SCALE GENOMIC DNA]</scope>
    <source>
        <strain evidence="4">CGMCC 4.7283</strain>
    </source>
</reference>
<dbReference type="Pfam" id="PF04945">
    <property type="entry name" value="YHS"/>
    <property type="match status" value="1"/>
</dbReference>
<name>A0ABV9KJ04_9RHOB</name>
<dbReference type="EMBL" id="JBHSGI010000024">
    <property type="protein sequence ID" value="MFC4669993.1"/>
    <property type="molecule type" value="Genomic_DNA"/>
</dbReference>
<organism evidence="3 4">
    <name type="scientific">Seohaeicola nanhaiensis</name>
    <dbReference type="NCBI Taxonomy" id="1387282"/>
    <lineage>
        <taxon>Bacteria</taxon>
        <taxon>Pseudomonadati</taxon>
        <taxon>Pseudomonadota</taxon>
        <taxon>Alphaproteobacteria</taxon>
        <taxon>Rhodobacterales</taxon>
        <taxon>Roseobacteraceae</taxon>
        <taxon>Seohaeicola</taxon>
    </lineage>
</organism>
<feature type="domain" description="YHS" evidence="2">
    <location>
        <begin position="41"/>
        <end position="86"/>
    </location>
</feature>
<dbReference type="NCBIfam" id="NF041384">
    <property type="entry name" value="YHS_seleno_dom"/>
    <property type="match status" value="1"/>
</dbReference>
<feature type="chain" id="PRO_5046085203" evidence="1">
    <location>
        <begin position="23"/>
        <end position="148"/>
    </location>
</feature>